<gene>
    <name evidence="5" type="ORF">JCM14722_25500</name>
</gene>
<accession>A0ABN6RZ16</accession>
<dbReference type="PANTHER" id="PTHR44591">
    <property type="entry name" value="STRESS RESPONSE REGULATOR PROTEIN 1"/>
    <property type="match status" value="1"/>
</dbReference>
<protein>
    <submittedName>
        <fullName evidence="5">Two-component system response regulator</fullName>
    </submittedName>
</protein>
<feature type="domain" description="Response regulatory" evidence="4">
    <location>
        <begin position="5"/>
        <end position="119"/>
    </location>
</feature>
<name>A0ABN6RZ16_9BACT</name>
<dbReference type="EMBL" id="AP026708">
    <property type="protein sequence ID" value="BDQ35008.1"/>
    <property type="molecule type" value="Genomic_DNA"/>
</dbReference>
<dbReference type="SUPFAM" id="SSF52172">
    <property type="entry name" value="CheY-like"/>
    <property type="match status" value="1"/>
</dbReference>
<dbReference type="InterPro" id="IPR001789">
    <property type="entry name" value="Sig_transdc_resp-reg_receiver"/>
</dbReference>
<sequence>MNGIRVLLIDDEVDYTATLGKRLGRRGFSIRTVGGGAEALAALDAEEAEVVLLDIKMAGMDGIKTLQEIKRRHPAVEVIMLTAHANTDIVISSLAMGAFDYLLKPVNLDELAAKIEDGAMRRKHNLELGAR</sequence>
<evidence type="ECO:0000256" key="2">
    <source>
        <dbReference type="ARBA" id="ARBA00023012"/>
    </source>
</evidence>
<dbReference type="InterPro" id="IPR011006">
    <property type="entry name" value="CheY-like_superfamily"/>
</dbReference>
<keyword evidence="2" id="KW-0902">Two-component regulatory system</keyword>
<keyword evidence="6" id="KW-1185">Reference proteome</keyword>
<evidence type="ECO:0000313" key="5">
    <source>
        <dbReference type="EMBL" id="BDQ35008.1"/>
    </source>
</evidence>
<dbReference type="RefSeq" id="WP_264981898.1">
    <property type="nucleotide sequence ID" value="NZ_AP026708.1"/>
</dbReference>
<dbReference type="SMART" id="SM00448">
    <property type="entry name" value="REC"/>
    <property type="match status" value="1"/>
</dbReference>
<feature type="modified residue" description="4-aspartylphosphate" evidence="3">
    <location>
        <position position="54"/>
    </location>
</feature>
<organism evidence="5 6">
    <name type="scientific">Pseudodesulfovibrio portus</name>
    <dbReference type="NCBI Taxonomy" id="231439"/>
    <lineage>
        <taxon>Bacteria</taxon>
        <taxon>Pseudomonadati</taxon>
        <taxon>Thermodesulfobacteriota</taxon>
        <taxon>Desulfovibrionia</taxon>
        <taxon>Desulfovibrionales</taxon>
        <taxon>Desulfovibrionaceae</taxon>
    </lineage>
</organism>
<dbReference type="PANTHER" id="PTHR44591:SF14">
    <property type="entry name" value="PROTEIN PILG"/>
    <property type="match status" value="1"/>
</dbReference>
<proteinExistence type="predicted"/>
<dbReference type="Pfam" id="PF00072">
    <property type="entry name" value="Response_reg"/>
    <property type="match status" value="1"/>
</dbReference>
<keyword evidence="1 3" id="KW-0597">Phosphoprotein</keyword>
<dbReference type="InterPro" id="IPR050595">
    <property type="entry name" value="Bact_response_regulator"/>
</dbReference>
<evidence type="ECO:0000313" key="6">
    <source>
        <dbReference type="Proteomes" id="UP001061361"/>
    </source>
</evidence>
<dbReference type="Proteomes" id="UP001061361">
    <property type="component" value="Chromosome"/>
</dbReference>
<dbReference type="Gene3D" id="3.40.50.2300">
    <property type="match status" value="1"/>
</dbReference>
<dbReference type="PROSITE" id="PS50110">
    <property type="entry name" value="RESPONSE_REGULATORY"/>
    <property type="match status" value="1"/>
</dbReference>
<evidence type="ECO:0000256" key="3">
    <source>
        <dbReference type="PROSITE-ProRule" id="PRU00169"/>
    </source>
</evidence>
<evidence type="ECO:0000259" key="4">
    <source>
        <dbReference type="PROSITE" id="PS50110"/>
    </source>
</evidence>
<evidence type="ECO:0000256" key="1">
    <source>
        <dbReference type="ARBA" id="ARBA00022553"/>
    </source>
</evidence>
<reference evidence="5" key="1">
    <citation type="submission" date="2022-08" db="EMBL/GenBank/DDBJ databases">
        <title>Genome Sequence of the sulphate-reducing bacterium, Pseudodesulfovibrio portus JCM14722.</title>
        <authorList>
            <person name="Kondo R."/>
            <person name="Kataoka T."/>
        </authorList>
    </citation>
    <scope>NUCLEOTIDE SEQUENCE</scope>
    <source>
        <strain evidence="5">JCM 14722</strain>
    </source>
</reference>